<evidence type="ECO:0000256" key="1">
    <source>
        <dbReference type="SAM" id="MobiDB-lite"/>
    </source>
</evidence>
<reference evidence="3 4" key="1">
    <citation type="journal article" date="2003" name="Nature">
        <title>The genome sequence of the filamentous fungus Neurospora crassa.</title>
        <authorList>
            <person name="Galagan J.E."/>
            <person name="Calvo S.E."/>
            <person name="Borkovich K.A."/>
            <person name="Selker E.U."/>
            <person name="Read N.D."/>
            <person name="Jaffe D."/>
            <person name="FitzHugh W."/>
            <person name="Ma L.J."/>
            <person name="Smirnov S."/>
            <person name="Purcell S."/>
            <person name="Rehman B."/>
            <person name="Elkins T."/>
            <person name="Engels R."/>
            <person name="Wang S."/>
            <person name="Nielsen C.B."/>
            <person name="Butler J."/>
            <person name="Endrizzi M."/>
            <person name="Qui D."/>
            <person name="Ianakiev P."/>
            <person name="Bell-Pedersen D."/>
            <person name="Nelson M.A."/>
            <person name="Werner-Washburne M."/>
            <person name="Selitrennikoff C.P."/>
            <person name="Kinsey J.A."/>
            <person name="Braun E.L."/>
            <person name="Zelter A."/>
            <person name="Schulte U."/>
            <person name="Kothe G.O."/>
            <person name="Jedd G."/>
            <person name="Mewes W."/>
            <person name="Staben C."/>
            <person name="Marcotte E."/>
            <person name="Greenberg D."/>
            <person name="Roy A."/>
            <person name="Foley K."/>
            <person name="Naylor J."/>
            <person name="Stange-Thomann N."/>
            <person name="Barrett R."/>
            <person name="Gnerre S."/>
            <person name="Kamal M."/>
            <person name="Kamvysselis M."/>
            <person name="Mauceli E."/>
            <person name="Bielke C."/>
            <person name="Rudd S."/>
            <person name="Frishman D."/>
            <person name="Krystofova S."/>
            <person name="Rasmussen C."/>
            <person name="Metzenberg R.L."/>
            <person name="Perkins D.D."/>
            <person name="Kroken S."/>
            <person name="Cogoni C."/>
            <person name="Macino G."/>
            <person name="Catcheside D."/>
            <person name="Li W."/>
            <person name="Pratt R.J."/>
            <person name="Osmani S.A."/>
            <person name="DeSouza C.P."/>
            <person name="Glass L."/>
            <person name="Orbach M.J."/>
            <person name="Berglund J.A."/>
            <person name="Voelker R."/>
            <person name="Yarden O."/>
            <person name="Plamann M."/>
            <person name="Seiler S."/>
            <person name="Dunlap J."/>
            <person name="Radford A."/>
            <person name="Aramayo R."/>
            <person name="Natvig D.O."/>
            <person name="Alex L.A."/>
            <person name="Mannhaupt G."/>
            <person name="Ebbole D.J."/>
            <person name="Freitag M."/>
            <person name="Paulsen I."/>
            <person name="Sachs M.S."/>
            <person name="Lander E.S."/>
            <person name="Nusbaum C."/>
            <person name="Birren B."/>
        </authorList>
    </citation>
    <scope>NUCLEOTIDE SEQUENCE [LARGE SCALE GENOMIC DNA]</scope>
    <source>
        <strain evidence="4">ATCC 24698 / 74-OR23-1A / CBS 708.71 / DSM 1257 / FGSC 987</strain>
    </source>
</reference>
<keyword evidence="2" id="KW-0812">Transmembrane</keyword>
<gene>
    <name evidence="3" type="ORF">NCU17137</name>
</gene>
<dbReference type="AlphaFoldDB" id="V5INF8"/>
<dbReference type="GeneID" id="23569814"/>
<keyword evidence="2" id="KW-0472">Membrane</keyword>
<proteinExistence type="predicted"/>
<evidence type="ECO:0000313" key="3">
    <source>
        <dbReference type="EMBL" id="ESA42306.1"/>
    </source>
</evidence>
<name>V5INF8_NEUCR</name>
<dbReference type="Proteomes" id="UP000001805">
    <property type="component" value="Chromosome 5, Linkage Group VI"/>
</dbReference>
<dbReference type="VEuPathDB" id="FungiDB:NCU17137"/>
<dbReference type="EMBL" id="CM002241">
    <property type="protein sequence ID" value="ESA42306.1"/>
    <property type="molecule type" value="Genomic_DNA"/>
</dbReference>
<feature type="transmembrane region" description="Helical" evidence="2">
    <location>
        <begin position="121"/>
        <end position="147"/>
    </location>
</feature>
<dbReference type="InParanoid" id="V5INF8"/>
<dbReference type="KEGG" id="ncr:NCU17137"/>
<sequence length="283" mass="30268">MFSFSFPVHILDCVGSTIASLTNRQLFASTSATGIMSRTHWDDGLHAVNGTDAPEAVLPGQQAPKEPVSTRWTATYPQYSPLVRPNSPEKQDQEQSGHFLPQLNASSPGLKRKICGLRRSTFFLIVALLAVIVVAAVGGGVGGSIAVKKAKSSPPSSTAFDCAAVASSGSSITLGDKSWKFDVKCNLKFEGNVNLAASVAYSFEECLHSCAQTNWLLRNETVCDSECNTLIERLANGRWDSEFGVGSVLGMRSGIVQDVEGNHREVKAGSMLRAFSGVQLELI</sequence>
<keyword evidence="4" id="KW-1185">Reference proteome</keyword>
<accession>V5INF8</accession>
<organism evidence="3 4">
    <name type="scientific">Neurospora crassa (strain ATCC 24698 / 74-OR23-1A / CBS 708.71 / DSM 1257 / FGSC 987)</name>
    <dbReference type="NCBI Taxonomy" id="367110"/>
    <lineage>
        <taxon>Eukaryota</taxon>
        <taxon>Fungi</taxon>
        <taxon>Dikarya</taxon>
        <taxon>Ascomycota</taxon>
        <taxon>Pezizomycotina</taxon>
        <taxon>Sordariomycetes</taxon>
        <taxon>Sordariomycetidae</taxon>
        <taxon>Sordariales</taxon>
        <taxon>Sordariaceae</taxon>
        <taxon>Neurospora</taxon>
    </lineage>
</organism>
<protein>
    <submittedName>
        <fullName evidence="3">Uncharacterized protein</fullName>
    </submittedName>
</protein>
<keyword evidence="2" id="KW-1133">Transmembrane helix</keyword>
<dbReference type="STRING" id="367110.V5INF8"/>
<feature type="region of interest" description="Disordered" evidence="1">
    <location>
        <begin position="79"/>
        <end position="104"/>
    </location>
</feature>
<dbReference type="RefSeq" id="XP_011395104.1">
    <property type="nucleotide sequence ID" value="XM_011396802.1"/>
</dbReference>
<evidence type="ECO:0000256" key="2">
    <source>
        <dbReference type="SAM" id="Phobius"/>
    </source>
</evidence>
<evidence type="ECO:0000313" key="4">
    <source>
        <dbReference type="Proteomes" id="UP000001805"/>
    </source>
</evidence>